<dbReference type="PATRIC" id="fig|1789004.3.peg.518"/>
<dbReference type="AlphaFoldDB" id="A0A149W0K2"/>
<dbReference type="GO" id="GO:0004851">
    <property type="term" value="F:uroporphyrin-III C-methyltransferase activity"/>
    <property type="evidence" value="ECO:0007669"/>
    <property type="project" value="UniProtKB-EC"/>
</dbReference>
<dbReference type="Gene3D" id="1.20.970.10">
    <property type="entry name" value="Transferase, Pyrimidine Nucleoside Phosphorylase, Chain C"/>
    <property type="match status" value="1"/>
</dbReference>
<dbReference type="Gene3D" id="3.40.1030.10">
    <property type="entry name" value="Nucleoside phosphorylase/phosphoribosyltransferase catalytic domain"/>
    <property type="match status" value="1"/>
</dbReference>
<dbReference type="CDD" id="cd11642">
    <property type="entry name" value="SUMT"/>
    <property type="match status" value="1"/>
</dbReference>
<evidence type="ECO:0000256" key="10">
    <source>
        <dbReference type="ARBA" id="ARBA00060548"/>
    </source>
</evidence>
<dbReference type="Pfam" id="PF00590">
    <property type="entry name" value="TP_methylase"/>
    <property type="match status" value="1"/>
</dbReference>
<evidence type="ECO:0000256" key="11">
    <source>
        <dbReference type="RuleBase" id="RU003960"/>
    </source>
</evidence>
<dbReference type="SUPFAM" id="SSF47648">
    <property type="entry name" value="Nucleoside phosphorylase/phosphoribosyltransferase N-terminal domain"/>
    <property type="match status" value="1"/>
</dbReference>
<dbReference type="GO" id="GO:0016763">
    <property type="term" value="F:pentosyltransferase activity"/>
    <property type="evidence" value="ECO:0007669"/>
    <property type="project" value="UniProtKB-ARBA"/>
</dbReference>
<evidence type="ECO:0000256" key="9">
    <source>
        <dbReference type="ARBA" id="ARBA00025705"/>
    </source>
</evidence>
<evidence type="ECO:0000256" key="7">
    <source>
        <dbReference type="ARBA" id="ARBA00022691"/>
    </source>
</evidence>
<evidence type="ECO:0000313" key="15">
    <source>
        <dbReference type="EMBL" id="KXW58997.1"/>
    </source>
</evidence>
<evidence type="ECO:0000256" key="6">
    <source>
        <dbReference type="ARBA" id="ARBA00022679"/>
    </source>
</evidence>
<gene>
    <name evidence="15" type="primary">cysG</name>
    <name evidence="15" type="ORF">FEMY_05190</name>
</gene>
<dbReference type="PROSITE" id="PS00840">
    <property type="entry name" value="SUMT_2"/>
    <property type="match status" value="1"/>
</dbReference>
<dbReference type="STRING" id="1789004.FEMY_05190"/>
<dbReference type="Pfam" id="PF00591">
    <property type="entry name" value="Glycos_transf_3"/>
    <property type="match status" value="1"/>
</dbReference>
<dbReference type="NCBIfam" id="NF004790">
    <property type="entry name" value="PRK06136.1"/>
    <property type="match status" value="1"/>
</dbReference>
<dbReference type="InterPro" id="IPR006366">
    <property type="entry name" value="CobA/CysG_C"/>
</dbReference>
<evidence type="ECO:0000256" key="4">
    <source>
        <dbReference type="ARBA" id="ARBA00022603"/>
    </source>
</evidence>
<dbReference type="InterPro" id="IPR003043">
    <property type="entry name" value="Uropor_MeTrfase_CS"/>
</dbReference>
<dbReference type="UniPathway" id="UPA00262">
    <property type="reaction ID" value="UER00211"/>
</dbReference>
<name>A0A149W0K2_9PROT</name>
<dbReference type="PANTHER" id="PTHR45790">
    <property type="entry name" value="SIROHEME SYNTHASE-RELATED"/>
    <property type="match status" value="1"/>
</dbReference>
<proteinExistence type="inferred from homology"/>
<keyword evidence="7" id="KW-0949">S-adenosyl-L-methionine</keyword>
<feature type="domain" description="Tetrapyrrole methylase" evidence="12">
    <location>
        <begin position="338"/>
        <end position="548"/>
    </location>
</feature>
<dbReference type="EC" id="2.1.1.107" evidence="2"/>
<dbReference type="RefSeq" id="WP_082783107.1">
    <property type="nucleotide sequence ID" value="NZ_LRRD01000007.1"/>
</dbReference>
<keyword evidence="4 11" id="KW-0489">Methyltransferase</keyword>
<keyword evidence="16" id="KW-1185">Reference proteome</keyword>
<dbReference type="Gene3D" id="3.40.1010.10">
    <property type="entry name" value="Cobalt-precorrin-4 Transmethylase, Domain 1"/>
    <property type="match status" value="1"/>
</dbReference>
<dbReference type="InterPro" id="IPR000878">
    <property type="entry name" value="4pyrrol_Mease"/>
</dbReference>
<comment type="caution">
    <text evidence="15">The sequence shown here is derived from an EMBL/GenBank/DDBJ whole genome shotgun (WGS) entry which is preliminary data.</text>
</comment>
<dbReference type="SUPFAM" id="SSF52418">
    <property type="entry name" value="Nucleoside phosphorylase/phosphoribosyltransferase catalytic domain"/>
    <property type="match status" value="1"/>
</dbReference>
<protein>
    <recommendedName>
        <fullName evidence="2">uroporphyrinogen-III C-methyltransferase</fullName>
        <ecNumber evidence="2">2.1.1.107</ecNumber>
    </recommendedName>
</protein>
<dbReference type="FunFam" id="3.30.950.10:FF:000001">
    <property type="entry name" value="Siroheme synthase"/>
    <property type="match status" value="1"/>
</dbReference>
<dbReference type="SUPFAM" id="SSF53790">
    <property type="entry name" value="Tetrapyrrole methylase"/>
    <property type="match status" value="1"/>
</dbReference>
<dbReference type="InterPro" id="IPR050161">
    <property type="entry name" value="Siro_Cobalamin_biosynth"/>
</dbReference>
<dbReference type="InterPro" id="IPR014776">
    <property type="entry name" value="4pyrrole_Mease_sub2"/>
</dbReference>
<organism evidence="15 16">
    <name type="scientific">Ferrovum myxofaciens</name>
    <dbReference type="NCBI Taxonomy" id="416213"/>
    <lineage>
        <taxon>Bacteria</taxon>
        <taxon>Pseudomonadati</taxon>
        <taxon>Pseudomonadota</taxon>
        <taxon>Betaproteobacteria</taxon>
        <taxon>Ferrovales</taxon>
        <taxon>Ferrovaceae</taxon>
        <taxon>Ferrovum</taxon>
    </lineage>
</organism>
<accession>A0A149W0K2</accession>
<evidence type="ECO:0000259" key="14">
    <source>
        <dbReference type="Pfam" id="PF02885"/>
    </source>
</evidence>
<evidence type="ECO:0000259" key="12">
    <source>
        <dbReference type="Pfam" id="PF00590"/>
    </source>
</evidence>
<dbReference type="PANTHER" id="PTHR45790:SF1">
    <property type="entry name" value="SIROHEME SYNTHASE"/>
    <property type="match status" value="1"/>
</dbReference>
<dbReference type="InterPro" id="IPR035902">
    <property type="entry name" value="Nuc_phospho_transferase"/>
</dbReference>
<evidence type="ECO:0000256" key="2">
    <source>
        <dbReference type="ARBA" id="ARBA00012162"/>
    </source>
</evidence>
<dbReference type="NCBIfam" id="TIGR01469">
    <property type="entry name" value="cobA_cysG_Cterm"/>
    <property type="match status" value="1"/>
</dbReference>
<feature type="domain" description="Glycosyl transferase family 3 N-terminal" evidence="14">
    <location>
        <begin position="9"/>
        <end position="71"/>
    </location>
</feature>
<comment type="similarity">
    <text evidence="1 11">Belongs to the precorrin methyltransferase family.</text>
</comment>
<dbReference type="Proteomes" id="UP000075653">
    <property type="component" value="Unassembled WGS sequence"/>
</dbReference>
<keyword evidence="5" id="KW-0328">Glycosyltransferase</keyword>
<evidence type="ECO:0000256" key="8">
    <source>
        <dbReference type="ARBA" id="ARBA00023244"/>
    </source>
</evidence>
<evidence type="ECO:0000313" key="16">
    <source>
        <dbReference type="Proteomes" id="UP000075653"/>
    </source>
</evidence>
<evidence type="ECO:0000259" key="13">
    <source>
        <dbReference type="Pfam" id="PF00591"/>
    </source>
</evidence>
<dbReference type="FunFam" id="3.40.1010.10:FF:000001">
    <property type="entry name" value="Siroheme synthase"/>
    <property type="match status" value="1"/>
</dbReference>
<sequence length="588" mass="64380">MEHPFTKFIRLLGKGQRGARSLTETEAEEALELILAGAVRPEQIGAFLSLVRLKEETAEEVAGMVRALRHSLPLGPKVLVDLDWASYAGKRRQLPWYVLSALLLAERGIRVLMHGLEQVEAERRSVSDALKALGIPRAYSLDEAADSMVKTCFAFISVANFAPQIMKLLELKQVLGLRSPIHTVARMSNPLNAPVSLVGIFHPGYDRIHQQAARLLGDPCMFVFKGEGGEAEINPDGATQLYWSRQGVAQQELWPACFEKRHLRDDSMDCARLYRVWAGSEESDYGEAAVVETAAVALFAMERATSVEEARALAGEWWKGRDRQRFTGPRQDFIPLGKVFLVGAGPGDPDLLTVKALRLMNQADIVVYDNLVSPGVMALLPPGATCLYVGKQRGHHAVPQESINELLVRLALEGKRVLRLKGGDPFIFGRGGEEIETLAAHGISFEVVPGITAASGIAAYAGIPLTHRDHAQSCIFVTGHLKDGTMDLDWVNLARPQQTLVVYMGLHGLEILCRELISHGLSPTTPAAIIQQGTTRHQRVMTGTLETLPAQVRTEPLQAPTLIIVGGVVSLHRTLHWFNQETSSPSGL</sequence>
<feature type="domain" description="Glycosyl transferase family 3" evidence="13">
    <location>
        <begin position="100"/>
        <end position="316"/>
    </location>
</feature>
<reference evidence="15 16" key="1">
    <citation type="submission" date="2016-01" db="EMBL/GenBank/DDBJ databases">
        <title>Genome sequence of the acidophilic iron oxidising Ferrovum strain Z-31.</title>
        <authorList>
            <person name="Poehlein A."/>
            <person name="Ullrich S.R."/>
            <person name="Schloemann M."/>
            <person name="Muehling M."/>
            <person name="Daniel R."/>
        </authorList>
    </citation>
    <scope>NUCLEOTIDE SEQUENCE [LARGE SCALE GENOMIC DNA]</scope>
    <source>
        <strain evidence="15 16">Z-31</strain>
    </source>
</reference>
<dbReference type="InterPro" id="IPR036320">
    <property type="entry name" value="Glycosyl_Trfase_fam3_N_dom_sf"/>
</dbReference>
<keyword evidence="3" id="KW-0169">Cobalamin biosynthesis</keyword>
<dbReference type="GO" id="GO:0009236">
    <property type="term" value="P:cobalamin biosynthetic process"/>
    <property type="evidence" value="ECO:0007669"/>
    <property type="project" value="UniProtKB-KW"/>
</dbReference>
<dbReference type="InterPro" id="IPR035996">
    <property type="entry name" value="4pyrrol_Methylase_sf"/>
</dbReference>
<dbReference type="NCBIfam" id="NF006564">
    <property type="entry name" value="PRK09071.1"/>
    <property type="match status" value="1"/>
</dbReference>
<evidence type="ECO:0000256" key="1">
    <source>
        <dbReference type="ARBA" id="ARBA00005879"/>
    </source>
</evidence>
<dbReference type="GO" id="GO:0019354">
    <property type="term" value="P:siroheme biosynthetic process"/>
    <property type="evidence" value="ECO:0007669"/>
    <property type="project" value="UniProtKB-UniPathway"/>
</dbReference>
<comment type="pathway">
    <text evidence="9">Porphyrin-containing compound metabolism; siroheme biosynthesis; precorrin-2 from uroporphyrinogen III: step 1/1.</text>
</comment>
<dbReference type="GO" id="GO:0032259">
    <property type="term" value="P:methylation"/>
    <property type="evidence" value="ECO:0007669"/>
    <property type="project" value="UniProtKB-KW"/>
</dbReference>
<dbReference type="InterPro" id="IPR014777">
    <property type="entry name" value="4pyrrole_Mease_sub1"/>
</dbReference>
<dbReference type="InterPro" id="IPR017459">
    <property type="entry name" value="Glycosyl_Trfase_fam3_N_dom"/>
</dbReference>
<dbReference type="Pfam" id="PF02885">
    <property type="entry name" value="Glycos_trans_3N"/>
    <property type="match status" value="1"/>
</dbReference>
<dbReference type="PROSITE" id="PS00839">
    <property type="entry name" value="SUMT_1"/>
    <property type="match status" value="1"/>
</dbReference>
<comment type="pathway">
    <text evidence="10">Cofactor biosynthesis; adenosylcobalamin biosynthesis; precorrin-2 from uroporphyrinogen III: step 1/1.</text>
</comment>
<keyword evidence="6 11" id="KW-0808">Transferase</keyword>
<evidence type="ECO:0000256" key="3">
    <source>
        <dbReference type="ARBA" id="ARBA00022573"/>
    </source>
</evidence>
<dbReference type="EMBL" id="LRRD01000007">
    <property type="protein sequence ID" value="KXW58997.1"/>
    <property type="molecule type" value="Genomic_DNA"/>
</dbReference>
<evidence type="ECO:0000256" key="5">
    <source>
        <dbReference type="ARBA" id="ARBA00022676"/>
    </source>
</evidence>
<dbReference type="InterPro" id="IPR000312">
    <property type="entry name" value="Glycosyl_Trfase_fam3"/>
</dbReference>
<keyword evidence="8" id="KW-0627">Porphyrin biosynthesis</keyword>
<dbReference type="Gene3D" id="3.30.950.10">
    <property type="entry name" value="Methyltransferase, Cobalt-precorrin-4 Transmethylase, Domain 2"/>
    <property type="match status" value="1"/>
</dbReference>